<feature type="region of interest" description="Disordered" evidence="1">
    <location>
        <begin position="152"/>
        <end position="286"/>
    </location>
</feature>
<accession>A0ABR0TFC1</accession>
<evidence type="ECO:0000313" key="3">
    <source>
        <dbReference type="Proteomes" id="UP001341245"/>
    </source>
</evidence>
<feature type="compositionally biased region" description="Polar residues" evidence="1">
    <location>
        <begin position="37"/>
        <end position="58"/>
    </location>
</feature>
<evidence type="ECO:0000256" key="1">
    <source>
        <dbReference type="SAM" id="MobiDB-lite"/>
    </source>
</evidence>
<feature type="region of interest" description="Disordered" evidence="1">
    <location>
        <begin position="623"/>
        <end position="653"/>
    </location>
</feature>
<feature type="compositionally biased region" description="Low complexity" evidence="1">
    <location>
        <begin position="182"/>
        <end position="197"/>
    </location>
</feature>
<evidence type="ECO:0000313" key="2">
    <source>
        <dbReference type="EMBL" id="KAK6003138.1"/>
    </source>
</evidence>
<feature type="region of interest" description="Disordered" evidence="1">
    <location>
        <begin position="1"/>
        <end position="79"/>
    </location>
</feature>
<feature type="compositionally biased region" description="Basic residues" evidence="1">
    <location>
        <begin position="874"/>
        <end position="883"/>
    </location>
</feature>
<dbReference type="EMBL" id="JASGXD010000010">
    <property type="protein sequence ID" value="KAK6003138.1"/>
    <property type="molecule type" value="Genomic_DNA"/>
</dbReference>
<feature type="compositionally biased region" description="Polar residues" evidence="1">
    <location>
        <begin position="781"/>
        <end position="792"/>
    </location>
</feature>
<feature type="compositionally biased region" description="Polar residues" evidence="1">
    <location>
        <begin position="152"/>
        <end position="166"/>
    </location>
</feature>
<sequence length="995" mass="106990">MTPLADRSVNKQSRIPISGFEPKSRINNENLPPASAFSRQLVKSKSTMNLTRSSSPTPATLHDAARTASRTSVRGQLSAVTSDESLNASFARRQSLHRSSTTSLKGKTQLNLPRSSTRSTLKPLRDSSPGSPVVKAKETPYQLADSRISHLNKSLPRTPSTPQNQERVPLSHKRSVTRRENTTPSKSSSTKPISASKLPRSSAHNSPVTVSPILDSASPNVDSPCLISPMPSLGPPSGMGNAASFANPDKHRPPRSSSLRTPQARDHDVGLGIGLSPEKGSSIAGQEHKYTPAVHSFSRPRAQQTDVRTASVISLSVPQRFVREDSQNLIARTPSTRSTPLIVCSSPSLTSRSPVPENILTFAGRRLDNSADLATLDHGSARSSKRKDLSVETTPAGGSASGVRNFPARVPSPSEQNKLSPIRLIFGGDKDRVSDDVFEYSRVKQLSGSLLSSSFIGSTLSISEEADELILGEGARTPSFRSQASLTAPAEAEFDLPSPSENGFHVSWPADFGFSIADGPDSPTVQSSPSVRPKAFSKISEESEQSVAEPSIGPSDQHGNQKPETVKDGVTLDGGSKRENITMTLSILERASASVDAPSSAVLESIKPPIDTARLRKMTARNGAQDPVRTRNDRVPSYMLPTPASEARKTSTLRASDIRRNNASTPNFNTYRVPETAELDPTSGPTKNRNTQSGGQTMVSELCGTTRSGRSTLSPTISRSMTPIARPSTGSQLPDHRTVTSKHHSKTGASQRASLGHIRISRQSSRPTEISRDGTFPPTRPRSTSKGKSVLNNLKGFLTGKRDVPPTAGCSGRRFSVGSSKSKSVEVENPEVPPVPDVPELPAVPVVPTIPAPPKPALVEKNVTQENQEDLPSHCRKSSKHKVGAVDSSQGTGMEKSKCDTVALMEMGLTLRQEASKEADLVRKERMTTFAQVMLDTVTNAVEAERNMYAAMQAAEQAKLSYMMTQQGVQEMNKLVSSSRRVPLFKRKKQSDNDV</sequence>
<feature type="region of interest" description="Disordered" evidence="1">
    <location>
        <begin position="93"/>
        <end position="139"/>
    </location>
</feature>
<feature type="compositionally biased region" description="Polar residues" evidence="1">
    <location>
        <begin position="683"/>
        <end position="721"/>
    </location>
</feature>
<feature type="compositionally biased region" description="Polar residues" evidence="1">
    <location>
        <begin position="68"/>
        <end position="79"/>
    </location>
</feature>
<organism evidence="2 3">
    <name type="scientific">Aureobasidium pullulans</name>
    <name type="common">Black yeast</name>
    <name type="synonym">Pullularia pullulans</name>
    <dbReference type="NCBI Taxonomy" id="5580"/>
    <lineage>
        <taxon>Eukaryota</taxon>
        <taxon>Fungi</taxon>
        <taxon>Dikarya</taxon>
        <taxon>Ascomycota</taxon>
        <taxon>Pezizomycotina</taxon>
        <taxon>Dothideomycetes</taxon>
        <taxon>Dothideomycetidae</taxon>
        <taxon>Dothideales</taxon>
        <taxon>Saccotheciaceae</taxon>
        <taxon>Aureobasidium</taxon>
    </lineage>
</organism>
<feature type="region of interest" description="Disordered" evidence="1">
    <location>
        <begin position="378"/>
        <end position="415"/>
    </location>
</feature>
<reference evidence="2 3" key="1">
    <citation type="submission" date="2023-11" db="EMBL/GenBank/DDBJ databases">
        <title>Draft genome sequence and annotation of the polyextremotolerant black yeast-like fungus Aureobasidium pullulans NRRL 62042.</title>
        <authorList>
            <person name="Dielentheis-Frenken M.R.E."/>
            <person name="Wibberg D."/>
            <person name="Blank L.M."/>
            <person name="Tiso T."/>
        </authorList>
    </citation>
    <scope>NUCLEOTIDE SEQUENCE [LARGE SCALE GENOMIC DNA]</scope>
    <source>
        <strain evidence="2 3">NRRL 62042</strain>
    </source>
</reference>
<protein>
    <submittedName>
        <fullName evidence="2">Uncharacterized protein</fullName>
    </submittedName>
</protein>
<feature type="compositionally biased region" description="Low complexity" evidence="1">
    <location>
        <begin position="228"/>
        <end position="240"/>
    </location>
</feature>
<feature type="region of interest" description="Disordered" evidence="1">
    <location>
        <begin position="870"/>
        <end position="894"/>
    </location>
</feature>
<keyword evidence="3" id="KW-1185">Reference proteome</keyword>
<name>A0ABR0TFC1_AURPU</name>
<gene>
    <name evidence="2" type="ORF">QM012_000983</name>
</gene>
<feature type="compositionally biased region" description="Polar residues" evidence="1">
    <location>
        <begin position="97"/>
        <end position="120"/>
    </location>
</feature>
<comment type="caution">
    <text evidence="2">The sequence shown here is derived from an EMBL/GenBank/DDBJ whole genome shotgun (WGS) entry which is preliminary data.</text>
</comment>
<proteinExistence type="predicted"/>
<dbReference type="Proteomes" id="UP001341245">
    <property type="component" value="Unassembled WGS sequence"/>
</dbReference>
<feature type="region of interest" description="Disordered" evidence="1">
    <location>
        <begin position="975"/>
        <end position="995"/>
    </location>
</feature>
<feature type="region of interest" description="Disordered" evidence="1">
    <location>
        <begin position="517"/>
        <end position="577"/>
    </location>
</feature>
<feature type="region of interest" description="Disordered" evidence="1">
    <location>
        <begin position="675"/>
        <end position="836"/>
    </location>
</feature>